<comment type="caution">
    <text evidence="7">The sequence shown here is derived from an EMBL/GenBank/DDBJ whole genome shotgun (WGS) entry which is preliminary data.</text>
</comment>
<dbReference type="Proteomes" id="UP001314205">
    <property type="component" value="Unassembled WGS sequence"/>
</dbReference>
<dbReference type="AlphaFoldDB" id="A0AAV1LEY1"/>
<evidence type="ECO:0000256" key="2">
    <source>
        <dbReference type="ARBA" id="ARBA00022771"/>
    </source>
</evidence>
<dbReference type="SUPFAM" id="SSF57716">
    <property type="entry name" value="Glucocorticoid receptor-like (DNA-binding domain)"/>
    <property type="match status" value="1"/>
</dbReference>
<evidence type="ECO:0000313" key="8">
    <source>
        <dbReference type="Proteomes" id="UP001314205"/>
    </source>
</evidence>
<dbReference type="GO" id="GO:0003677">
    <property type="term" value="F:DNA binding"/>
    <property type="evidence" value="ECO:0007669"/>
    <property type="project" value="UniProtKB-UniRule"/>
</dbReference>
<keyword evidence="4 5" id="KW-0238">DNA-binding</keyword>
<dbReference type="InterPro" id="IPR006612">
    <property type="entry name" value="THAP_Znf"/>
</dbReference>
<name>A0AAV1LEY1_9NEOP</name>
<keyword evidence="3" id="KW-0862">Zinc</keyword>
<feature type="domain" description="THAP-type" evidence="6">
    <location>
        <begin position="7"/>
        <end position="98"/>
    </location>
</feature>
<evidence type="ECO:0000313" key="7">
    <source>
        <dbReference type="EMBL" id="CAK1593893.1"/>
    </source>
</evidence>
<evidence type="ECO:0000256" key="5">
    <source>
        <dbReference type="PROSITE-ProRule" id="PRU00309"/>
    </source>
</evidence>
<dbReference type="GO" id="GO:0008270">
    <property type="term" value="F:zinc ion binding"/>
    <property type="evidence" value="ECO:0007669"/>
    <property type="project" value="UniProtKB-KW"/>
</dbReference>
<keyword evidence="1" id="KW-0479">Metal-binding</keyword>
<organism evidence="7 8">
    <name type="scientific">Parnassius mnemosyne</name>
    <name type="common">clouded apollo</name>
    <dbReference type="NCBI Taxonomy" id="213953"/>
    <lineage>
        <taxon>Eukaryota</taxon>
        <taxon>Metazoa</taxon>
        <taxon>Ecdysozoa</taxon>
        <taxon>Arthropoda</taxon>
        <taxon>Hexapoda</taxon>
        <taxon>Insecta</taxon>
        <taxon>Pterygota</taxon>
        <taxon>Neoptera</taxon>
        <taxon>Endopterygota</taxon>
        <taxon>Lepidoptera</taxon>
        <taxon>Glossata</taxon>
        <taxon>Ditrysia</taxon>
        <taxon>Papilionoidea</taxon>
        <taxon>Papilionidae</taxon>
        <taxon>Parnassiinae</taxon>
        <taxon>Parnassini</taxon>
        <taxon>Parnassius</taxon>
        <taxon>Driopa</taxon>
    </lineage>
</organism>
<dbReference type="EMBL" id="CAVLGL010000089">
    <property type="protein sequence ID" value="CAK1593893.1"/>
    <property type="molecule type" value="Genomic_DNA"/>
</dbReference>
<keyword evidence="2 5" id="KW-0863">Zinc-finger</keyword>
<evidence type="ECO:0000259" key="6">
    <source>
        <dbReference type="PROSITE" id="PS50950"/>
    </source>
</evidence>
<proteinExistence type="predicted"/>
<evidence type="ECO:0000256" key="4">
    <source>
        <dbReference type="ARBA" id="ARBA00023125"/>
    </source>
</evidence>
<protein>
    <recommendedName>
        <fullName evidence="6">THAP-type domain-containing protein</fullName>
    </recommendedName>
</protein>
<evidence type="ECO:0000256" key="1">
    <source>
        <dbReference type="ARBA" id="ARBA00022723"/>
    </source>
</evidence>
<sequence>MSYDPYHPYHWCIVPECKNTSIRTPGKLWIQIPKDVNMRNSWLKLARRDPKTLSTKSILYFCEDHFDLENDMENYTRYKIMGSVKRIQMKSNCTPSRFDCQVDRKRKSTPNKSLHSFIKRSTIGEIEETMEKEENHVK</sequence>
<gene>
    <name evidence="7" type="ORF">PARMNEM_LOCUS13605</name>
</gene>
<dbReference type="PROSITE" id="PS50950">
    <property type="entry name" value="ZF_THAP"/>
    <property type="match status" value="1"/>
</dbReference>
<accession>A0AAV1LEY1</accession>
<dbReference type="Pfam" id="PF05485">
    <property type="entry name" value="THAP"/>
    <property type="match status" value="1"/>
</dbReference>
<keyword evidence="8" id="KW-1185">Reference proteome</keyword>
<reference evidence="7 8" key="1">
    <citation type="submission" date="2023-11" db="EMBL/GenBank/DDBJ databases">
        <authorList>
            <person name="Hedman E."/>
            <person name="Englund M."/>
            <person name="Stromberg M."/>
            <person name="Nyberg Akerstrom W."/>
            <person name="Nylinder S."/>
            <person name="Jareborg N."/>
            <person name="Kallberg Y."/>
            <person name="Kronander E."/>
        </authorList>
    </citation>
    <scope>NUCLEOTIDE SEQUENCE [LARGE SCALE GENOMIC DNA]</scope>
</reference>
<evidence type="ECO:0000256" key="3">
    <source>
        <dbReference type="ARBA" id="ARBA00022833"/>
    </source>
</evidence>